<gene>
    <name evidence="1" type="ORF">RMONA_03560</name>
</gene>
<name>A0A0B7J3U3_9RICK</name>
<reference evidence="2" key="2">
    <citation type="submission" date="2015-01" db="EMBL/GenBank/DDBJ databases">
        <authorList>
            <person name="Felsheim R."/>
        </authorList>
    </citation>
    <scope>NUCLEOTIDE SEQUENCE [LARGE SCALE GENOMIC DNA]</scope>
    <source>
        <strain evidence="2">IrR/Munich</strain>
    </source>
</reference>
<organism evidence="1 2">
    <name type="scientific">Rickettsia monacensis</name>
    <dbReference type="NCBI Taxonomy" id="109232"/>
    <lineage>
        <taxon>Bacteria</taxon>
        <taxon>Pseudomonadati</taxon>
        <taxon>Pseudomonadota</taxon>
        <taxon>Alphaproteobacteria</taxon>
        <taxon>Rickettsiales</taxon>
        <taxon>Rickettsiaceae</taxon>
        <taxon>Rickettsieae</taxon>
        <taxon>Rickettsia</taxon>
        <taxon>spotted fever group</taxon>
    </lineage>
</organism>
<keyword evidence="2" id="KW-1185">Reference proteome</keyword>
<dbReference type="Proteomes" id="UP000018149">
    <property type="component" value="Chromosome I"/>
</dbReference>
<dbReference type="HOGENOM" id="CLU_076085_0_0_5"/>
<evidence type="ECO:0000313" key="1">
    <source>
        <dbReference type="EMBL" id="CEO17103.1"/>
    </source>
</evidence>
<sequence length="318" mass="35517">MFTLLRNLFGSNKPITYLSLIEKAKADYSFYTKLASGSFLAGISSFFSSSSWLSKIPLITGAVFGTSYGAKGIMDSNEQIKLFTKAHEATKVEEYLAISGLGSFVYGTAIDKNGIDKFTGKYIEGINGKIISNAITRVPTLSLTEDGVGYKHSGGYEILESTDRALYQEIPGVKGQYTNKLVLDTSILSLHNCIIQQLIQNGYSSEDIEKALSLETVEKRDSYKNKQLAEYKPNLTSKLWHGTEKAMQNKEVELSKEIQKYAKINEAYEALFNYHTSSTSEEQEEQFYSLDYNNHNDDQTNDDQTQILGDEGYISDIA</sequence>
<dbReference type="RefSeq" id="WP_023507587.1">
    <property type="nucleotide sequence ID" value="NZ_LN794217.1"/>
</dbReference>
<reference evidence="1 2" key="1">
    <citation type="submission" date="2015-01" db="EMBL/GenBank/DDBJ databases">
        <title>Draft genome sequence of Rickettsia monacensis strain IrR/Munich.</title>
        <authorList>
            <person name="Felsheim R.F."/>
            <person name="Johnson S.L."/>
            <person name="Kurtti T.J."/>
            <person name="Munderloh U.G."/>
        </authorList>
    </citation>
    <scope>NUCLEOTIDE SEQUENCE [LARGE SCALE GENOMIC DNA]</scope>
    <source>
        <strain evidence="1 2">IrR/Munich</strain>
    </source>
</reference>
<protein>
    <submittedName>
        <fullName evidence="1">Uncharacterized protein</fullName>
    </submittedName>
</protein>
<accession>A0A0B7J3U3</accession>
<dbReference type="KEGG" id="rmc:RMONA_03560"/>
<evidence type="ECO:0000313" key="2">
    <source>
        <dbReference type="Proteomes" id="UP000018149"/>
    </source>
</evidence>
<dbReference type="EMBL" id="LN794217">
    <property type="protein sequence ID" value="CEO17103.1"/>
    <property type="molecule type" value="Genomic_DNA"/>
</dbReference>
<dbReference type="AlphaFoldDB" id="A0A0B7J3U3"/>
<proteinExistence type="predicted"/>